<evidence type="ECO:0000313" key="3">
    <source>
        <dbReference type="EMBL" id="ABO93815.1"/>
    </source>
</evidence>
<sequence>MVTPVTGQTARAVDESEENEVVDAARGDARERAAAFRRDVEMRCDAVRRDAEAASAEQEELRAKLATTTTENASVRESETDTKILKTPPATPSDCVHLSLNACDFNVSADAEELVKALLKSQRERESFVEVAQETGAARSKGSSNRSGHSTPDDINYGFHKAQLRDELEKIRRQVLEETLTLEGLRRETAELRTTRAATSSDEAVVKDKLTKTRTQLTLLENEQAQLTEDLEYQHKSSAAVRKACQDEEHRLRKQIDELRKEAADEEERAMQLKSDTCITVEILEEHEQYIEKVKGKLEGLEAEVESKTKLLRELDCDQGSIEEELEALRTKLKEESELGDRLRAKEAEDRANAQRALEAIKTEAEKLKEDKRSYEADIERSQEALAEAVHLLQVAKDTAEQEMSWTANPLRTPPPYRQVGHSYVYDSAQNSPLEAPMQGVRLFDDSPMMKVSAEDKAYHRLMIMEKAAKDAEARRMAAESGAHTAEVRLRRMVEFVNRLGPSATSSPSRPRSPQSGDYAIYRRDSPTNSVIDSLDSLRLQLASAVKQKSRAGLDKVSRRRESAPREELHFKLNQLIDEIGKTRKHY</sequence>
<gene>
    <name evidence="3" type="ORF">OSTLU_28920</name>
</gene>
<feature type="region of interest" description="Disordered" evidence="2">
    <location>
        <begin position="1"/>
        <end position="24"/>
    </location>
</feature>
<dbReference type="Gramene" id="ABO93815">
    <property type="protein sequence ID" value="ABO93815"/>
    <property type="gene ID" value="OSTLU_28920"/>
</dbReference>
<dbReference type="Proteomes" id="UP000001568">
    <property type="component" value="Chromosome 1"/>
</dbReference>
<protein>
    <submittedName>
        <fullName evidence="3">Uncharacterized protein</fullName>
    </submittedName>
</protein>
<proteinExistence type="predicted"/>
<evidence type="ECO:0000256" key="2">
    <source>
        <dbReference type="SAM" id="MobiDB-lite"/>
    </source>
</evidence>
<keyword evidence="1" id="KW-0175">Coiled coil</keyword>
<evidence type="ECO:0000256" key="1">
    <source>
        <dbReference type="SAM" id="Coils"/>
    </source>
</evidence>
<name>A4RR78_OSTLU</name>
<feature type="coiled-coil region" evidence="1">
    <location>
        <begin position="161"/>
        <end position="385"/>
    </location>
</feature>
<keyword evidence="4" id="KW-1185">Reference proteome</keyword>
<dbReference type="KEGG" id="olu:OSTLU_28920"/>
<dbReference type="GeneID" id="4999754"/>
<dbReference type="AlphaFoldDB" id="A4RR78"/>
<feature type="compositionally biased region" description="Basic and acidic residues" evidence="2">
    <location>
        <begin position="74"/>
        <end position="84"/>
    </location>
</feature>
<feature type="region of interest" description="Disordered" evidence="2">
    <location>
        <begin position="500"/>
        <end position="524"/>
    </location>
</feature>
<reference evidence="3 4" key="1">
    <citation type="journal article" date="2007" name="Proc. Natl. Acad. Sci. U.S.A.">
        <title>The tiny eukaryote Ostreococcus provides genomic insights into the paradox of plankton speciation.</title>
        <authorList>
            <person name="Palenik B."/>
            <person name="Grimwood J."/>
            <person name="Aerts A."/>
            <person name="Rouze P."/>
            <person name="Salamov A."/>
            <person name="Putnam N."/>
            <person name="Dupont C."/>
            <person name="Jorgensen R."/>
            <person name="Derelle E."/>
            <person name="Rombauts S."/>
            <person name="Zhou K."/>
            <person name="Otillar R."/>
            <person name="Merchant S.S."/>
            <person name="Podell S."/>
            <person name="Gaasterland T."/>
            <person name="Napoli C."/>
            <person name="Gendler K."/>
            <person name="Manuell A."/>
            <person name="Tai V."/>
            <person name="Vallon O."/>
            <person name="Piganeau G."/>
            <person name="Jancek S."/>
            <person name="Heijde M."/>
            <person name="Jabbari K."/>
            <person name="Bowler C."/>
            <person name="Lohr M."/>
            <person name="Robbens S."/>
            <person name="Werner G."/>
            <person name="Dubchak I."/>
            <person name="Pazour G.J."/>
            <person name="Ren Q."/>
            <person name="Paulsen I."/>
            <person name="Delwiche C."/>
            <person name="Schmutz J."/>
            <person name="Rokhsar D."/>
            <person name="Van de Peer Y."/>
            <person name="Moreau H."/>
            <person name="Grigoriev I.V."/>
        </authorList>
    </citation>
    <scope>NUCLEOTIDE SEQUENCE [LARGE SCALE GENOMIC DNA]</scope>
    <source>
        <strain evidence="3 4">CCE9901</strain>
    </source>
</reference>
<dbReference type="HOGENOM" id="CLU_483450_0_0_1"/>
<accession>A4RR78</accession>
<dbReference type="OrthoDB" id="10578155at2759"/>
<feature type="compositionally biased region" description="Low complexity" evidence="2">
    <location>
        <begin position="502"/>
        <end position="516"/>
    </location>
</feature>
<organism evidence="3 4">
    <name type="scientific">Ostreococcus lucimarinus (strain CCE9901)</name>
    <dbReference type="NCBI Taxonomy" id="436017"/>
    <lineage>
        <taxon>Eukaryota</taxon>
        <taxon>Viridiplantae</taxon>
        <taxon>Chlorophyta</taxon>
        <taxon>Mamiellophyceae</taxon>
        <taxon>Mamiellales</taxon>
        <taxon>Bathycoccaceae</taxon>
        <taxon>Ostreococcus</taxon>
    </lineage>
</organism>
<feature type="compositionally biased region" description="Polar residues" evidence="2">
    <location>
        <begin position="141"/>
        <end position="150"/>
    </location>
</feature>
<evidence type="ECO:0000313" key="4">
    <source>
        <dbReference type="Proteomes" id="UP000001568"/>
    </source>
</evidence>
<feature type="region of interest" description="Disordered" evidence="2">
    <location>
        <begin position="50"/>
        <end position="90"/>
    </location>
</feature>
<feature type="region of interest" description="Disordered" evidence="2">
    <location>
        <begin position="132"/>
        <end position="157"/>
    </location>
</feature>
<dbReference type="EMBL" id="CP000581">
    <property type="protein sequence ID" value="ABO93815.1"/>
    <property type="molecule type" value="Genomic_DNA"/>
</dbReference>
<dbReference type="RefSeq" id="XP_001415523.1">
    <property type="nucleotide sequence ID" value="XM_001415486.1"/>
</dbReference>
<dbReference type="OMA" id="VESKSAM"/>